<feature type="compositionally biased region" description="Basic and acidic residues" evidence="1">
    <location>
        <begin position="13"/>
        <end position="29"/>
    </location>
</feature>
<evidence type="ECO:0000256" key="1">
    <source>
        <dbReference type="SAM" id="MobiDB-lite"/>
    </source>
</evidence>
<proteinExistence type="predicted"/>
<sequence>MTHKGTTAGLLKRGGEVKNGRHDSNREPRSVPTLATAQPLPKEIRPVIGVEVTQSHSVIVLPNRSENPLIYPAASDLSTRGAPGNSENEMQHCWITFSLQVTHI</sequence>
<accession>A0A4Y2MYJ5</accession>
<organism evidence="2 3">
    <name type="scientific">Araneus ventricosus</name>
    <name type="common">Orbweaver spider</name>
    <name type="synonym">Epeira ventricosa</name>
    <dbReference type="NCBI Taxonomy" id="182803"/>
    <lineage>
        <taxon>Eukaryota</taxon>
        <taxon>Metazoa</taxon>
        <taxon>Ecdysozoa</taxon>
        <taxon>Arthropoda</taxon>
        <taxon>Chelicerata</taxon>
        <taxon>Arachnida</taxon>
        <taxon>Araneae</taxon>
        <taxon>Araneomorphae</taxon>
        <taxon>Entelegynae</taxon>
        <taxon>Araneoidea</taxon>
        <taxon>Araneidae</taxon>
        <taxon>Araneus</taxon>
    </lineage>
</organism>
<dbReference type="AlphaFoldDB" id="A0A4Y2MYJ5"/>
<evidence type="ECO:0000313" key="2">
    <source>
        <dbReference type="EMBL" id="GBN32231.1"/>
    </source>
</evidence>
<keyword evidence="3" id="KW-1185">Reference proteome</keyword>
<evidence type="ECO:0000313" key="3">
    <source>
        <dbReference type="Proteomes" id="UP000499080"/>
    </source>
</evidence>
<protein>
    <submittedName>
        <fullName evidence="2">Uncharacterized protein</fullName>
    </submittedName>
</protein>
<feature type="region of interest" description="Disordered" evidence="1">
    <location>
        <begin position="1"/>
        <end position="38"/>
    </location>
</feature>
<comment type="caution">
    <text evidence="2">The sequence shown here is derived from an EMBL/GenBank/DDBJ whole genome shotgun (WGS) entry which is preliminary data.</text>
</comment>
<name>A0A4Y2MYJ5_ARAVE</name>
<reference evidence="2 3" key="1">
    <citation type="journal article" date="2019" name="Sci. Rep.">
        <title>Orb-weaving spider Araneus ventricosus genome elucidates the spidroin gene catalogue.</title>
        <authorList>
            <person name="Kono N."/>
            <person name="Nakamura H."/>
            <person name="Ohtoshi R."/>
            <person name="Moran D.A.P."/>
            <person name="Shinohara A."/>
            <person name="Yoshida Y."/>
            <person name="Fujiwara M."/>
            <person name="Mori M."/>
            <person name="Tomita M."/>
            <person name="Arakawa K."/>
        </authorList>
    </citation>
    <scope>NUCLEOTIDE SEQUENCE [LARGE SCALE GENOMIC DNA]</scope>
</reference>
<dbReference type="EMBL" id="BGPR01008205">
    <property type="protein sequence ID" value="GBN32231.1"/>
    <property type="molecule type" value="Genomic_DNA"/>
</dbReference>
<gene>
    <name evidence="2" type="ORF">AVEN_47984_1</name>
</gene>
<dbReference type="Proteomes" id="UP000499080">
    <property type="component" value="Unassembled WGS sequence"/>
</dbReference>